<evidence type="ECO:0000313" key="3">
    <source>
        <dbReference type="EMBL" id="CAF1649174.1"/>
    </source>
</evidence>
<dbReference type="Proteomes" id="UP000663852">
    <property type="component" value="Unassembled WGS sequence"/>
</dbReference>
<dbReference type="EMBL" id="CAJNOJ010000310">
    <property type="protein sequence ID" value="CAF1389284.1"/>
    <property type="molecule type" value="Genomic_DNA"/>
</dbReference>
<comment type="caution">
    <text evidence="3">The sequence shown here is derived from an EMBL/GenBank/DDBJ whole genome shotgun (WGS) entry which is preliminary data.</text>
</comment>
<keyword evidence="4" id="KW-1185">Reference proteome</keyword>
<reference evidence="3" key="1">
    <citation type="submission" date="2021-02" db="EMBL/GenBank/DDBJ databases">
        <authorList>
            <person name="Nowell W R."/>
        </authorList>
    </citation>
    <scope>NUCLEOTIDE SEQUENCE</scope>
</reference>
<dbReference type="EMBL" id="CAJNOR010009894">
    <property type="protein sequence ID" value="CAF1649174.1"/>
    <property type="molecule type" value="Genomic_DNA"/>
</dbReference>
<evidence type="ECO:0000313" key="4">
    <source>
        <dbReference type="Proteomes" id="UP000663828"/>
    </source>
</evidence>
<feature type="compositionally biased region" description="Basic residues" evidence="1">
    <location>
        <begin position="86"/>
        <end position="104"/>
    </location>
</feature>
<protein>
    <submittedName>
        <fullName evidence="3">Uncharacterized protein</fullName>
    </submittedName>
</protein>
<feature type="region of interest" description="Disordered" evidence="1">
    <location>
        <begin position="85"/>
        <end position="104"/>
    </location>
</feature>
<evidence type="ECO:0000313" key="2">
    <source>
        <dbReference type="EMBL" id="CAF1389284.1"/>
    </source>
</evidence>
<accession>A0A816EFU0</accession>
<dbReference type="AlphaFoldDB" id="A0A816EFU0"/>
<organism evidence="3 4">
    <name type="scientific">Adineta ricciae</name>
    <name type="common">Rotifer</name>
    <dbReference type="NCBI Taxonomy" id="249248"/>
    <lineage>
        <taxon>Eukaryota</taxon>
        <taxon>Metazoa</taxon>
        <taxon>Spiralia</taxon>
        <taxon>Gnathifera</taxon>
        <taxon>Rotifera</taxon>
        <taxon>Eurotatoria</taxon>
        <taxon>Bdelloidea</taxon>
        <taxon>Adinetida</taxon>
        <taxon>Adinetidae</taxon>
        <taxon>Adineta</taxon>
    </lineage>
</organism>
<name>A0A816EFU0_ADIRI</name>
<sequence length="104" mass="12006">MNLNNNISMTSNNMFLEEQFLIPTSTQADYVYQNQQQQYHRVEMIISQNCNASITNTSSRAHPHTLNTEAVHVDHSQGHAVVIHPRQQHQRSRSLTKVSLKHRS</sequence>
<proteinExistence type="predicted"/>
<evidence type="ECO:0000256" key="1">
    <source>
        <dbReference type="SAM" id="MobiDB-lite"/>
    </source>
</evidence>
<gene>
    <name evidence="2" type="ORF">EDS130_LOCUS35373</name>
    <name evidence="3" type="ORF">XAT740_LOCUS54651</name>
</gene>
<dbReference type="Proteomes" id="UP000663828">
    <property type="component" value="Unassembled WGS sequence"/>
</dbReference>